<dbReference type="GO" id="GO:0015421">
    <property type="term" value="F:ABC-type oligopeptide transporter activity"/>
    <property type="evidence" value="ECO:0007669"/>
    <property type="project" value="TreeGrafter"/>
</dbReference>
<evidence type="ECO:0000256" key="5">
    <source>
        <dbReference type="ARBA" id="ARBA00022840"/>
    </source>
</evidence>
<dbReference type="GO" id="GO:0005886">
    <property type="term" value="C:plasma membrane"/>
    <property type="evidence" value="ECO:0007669"/>
    <property type="project" value="UniProtKB-SubCell"/>
</dbReference>
<organism evidence="11 12">
    <name type="scientific">Secundilactobacillus collinoides DSM 20515 = JCM 1123</name>
    <dbReference type="NCBI Taxonomy" id="1423733"/>
    <lineage>
        <taxon>Bacteria</taxon>
        <taxon>Bacillati</taxon>
        <taxon>Bacillota</taxon>
        <taxon>Bacilli</taxon>
        <taxon>Lactobacillales</taxon>
        <taxon>Lactobacillaceae</taxon>
        <taxon>Secundilactobacillus</taxon>
    </lineage>
</organism>
<evidence type="ECO:0000256" key="8">
    <source>
        <dbReference type="SAM" id="Phobius"/>
    </source>
</evidence>
<keyword evidence="2" id="KW-0813">Transport</keyword>
<keyword evidence="5" id="KW-0067">ATP-binding</keyword>
<dbReference type="FunFam" id="3.40.50.300:FF:000287">
    <property type="entry name" value="Multidrug ABC transporter ATP-binding protein"/>
    <property type="match status" value="1"/>
</dbReference>
<dbReference type="SUPFAM" id="SSF90123">
    <property type="entry name" value="ABC transporter transmembrane region"/>
    <property type="match status" value="1"/>
</dbReference>
<accession>A0A0R2BE00</accession>
<protein>
    <submittedName>
        <fullName evidence="11">Abc-type multidrug transport system, atpase and permease component</fullName>
    </submittedName>
</protein>
<feature type="transmembrane region" description="Helical" evidence="8">
    <location>
        <begin position="158"/>
        <end position="186"/>
    </location>
</feature>
<dbReference type="GO" id="GO:0016887">
    <property type="term" value="F:ATP hydrolysis activity"/>
    <property type="evidence" value="ECO:0007669"/>
    <property type="project" value="InterPro"/>
</dbReference>
<dbReference type="SUPFAM" id="SSF52540">
    <property type="entry name" value="P-loop containing nucleoside triphosphate hydrolases"/>
    <property type="match status" value="1"/>
</dbReference>
<dbReference type="InterPro" id="IPR003439">
    <property type="entry name" value="ABC_transporter-like_ATP-bd"/>
</dbReference>
<dbReference type="STRING" id="33960.TY91_07350"/>
<dbReference type="Gene3D" id="3.40.50.300">
    <property type="entry name" value="P-loop containing nucleotide triphosphate hydrolases"/>
    <property type="match status" value="1"/>
</dbReference>
<keyword evidence="4" id="KW-0547">Nucleotide-binding</keyword>
<dbReference type="EMBL" id="AYYR01000013">
    <property type="protein sequence ID" value="KRM77194.1"/>
    <property type="molecule type" value="Genomic_DNA"/>
</dbReference>
<dbReference type="SMART" id="SM00382">
    <property type="entry name" value="AAA"/>
    <property type="match status" value="1"/>
</dbReference>
<dbReference type="Proteomes" id="UP000051845">
    <property type="component" value="Unassembled WGS sequence"/>
</dbReference>
<evidence type="ECO:0000256" key="1">
    <source>
        <dbReference type="ARBA" id="ARBA00004651"/>
    </source>
</evidence>
<evidence type="ECO:0000256" key="2">
    <source>
        <dbReference type="ARBA" id="ARBA00022448"/>
    </source>
</evidence>
<feature type="transmembrane region" description="Helical" evidence="8">
    <location>
        <begin position="37"/>
        <end position="55"/>
    </location>
</feature>
<dbReference type="CDD" id="cd18547">
    <property type="entry name" value="ABC_6TM_Tm288_like"/>
    <property type="match status" value="1"/>
</dbReference>
<comment type="subcellular location">
    <subcellularLocation>
        <location evidence="1">Cell membrane</location>
        <topology evidence="1">Multi-pass membrane protein</topology>
    </subcellularLocation>
</comment>
<dbReference type="PROSITE" id="PS50893">
    <property type="entry name" value="ABC_TRANSPORTER_2"/>
    <property type="match status" value="1"/>
</dbReference>
<keyword evidence="6 8" id="KW-1133">Transmembrane helix</keyword>
<keyword evidence="3 8" id="KW-0812">Transmembrane</keyword>
<evidence type="ECO:0000259" key="10">
    <source>
        <dbReference type="PROSITE" id="PS50929"/>
    </source>
</evidence>
<evidence type="ECO:0000256" key="3">
    <source>
        <dbReference type="ARBA" id="ARBA00022692"/>
    </source>
</evidence>
<dbReference type="GO" id="GO:0005524">
    <property type="term" value="F:ATP binding"/>
    <property type="evidence" value="ECO:0007669"/>
    <property type="project" value="UniProtKB-KW"/>
</dbReference>
<dbReference type="Gene3D" id="1.20.1560.10">
    <property type="entry name" value="ABC transporter type 1, transmembrane domain"/>
    <property type="match status" value="1"/>
</dbReference>
<dbReference type="Pfam" id="PF00664">
    <property type="entry name" value="ABC_membrane"/>
    <property type="match status" value="1"/>
</dbReference>
<dbReference type="PROSITE" id="PS00211">
    <property type="entry name" value="ABC_TRANSPORTER_1"/>
    <property type="match status" value="1"/>
</dbReference>
<comment type="caution">
    <text evidence="11">The sequence shown here is derived from an EMBL/GenBank/DDBJ whole genome shotgun (WGS) entry which is preliminary data.</text>
</comment>
<proteinExistence type="predicted"/>
<dbReference type="Pfam" id="PF00005">
    <property type="entry name" value="ABC_tran"/>
    <property type="match status" value="1"/>
</dbReference>
<feature type="transmembrane region" description="Helical" evidence="8">
    <location>
        <begin position="75"/>
        <end position="96"/>
    </location>
</feature>
<dbReference type="PROSITE" id="PS50929">
    <property type="entry name" value="ABC_TM1F"/>
    <property type="match status" value="1"/>
</dbReference>
<reference evidence="11 12" key="1">
    <citation type="journal article" date="2015" name="Genome Announc.">
        <title>Expanding the biotechnology potential of lactobacilli through comparative genomics of 213 strains and associated genera.</title>
        <authorList>
            <person name="Sun Z."/>
            <person name="Harris H.M."/>
            <person name="McCann A."/>
            <person name="Guo C."/>
            <person name="Argimon S."/>
            <person name="Zhang W."/>
            <person name="Yang X."/>
            <person name="Jeffery I.B."/>
            <person name="Cooney J.C."/>
            <person name="Kagawa T.F."/>
            <person name="Liu W."/>
            <person name="Song Y."/>
            <person name="Salvetti E."/>
            <person name="Wrobel A."/>
            <person name="Rasinkangas P."/>
            <person name="Parkhill J."/>
            <person name="Rea M.C."/>
            <person name="O'Sullivan O."/>
            <person name="Ritari J."/>
            <person name="Douillard F.P."/>
            <person name="Paul Ross R."/>
            <person name="Yang R."/>
            <person name="Briner A.E."/>
            <person name="Felis G.E."/>
            <person name="de Vos W.M."/>
            <person name="Barrangou R."/>
            <person name="Klaenhammer T.R."/>
            <person name="Caufield P.W."/>
            <person name="Cui Y."/>
            <person name="Zhang H."/>
            <person name="O'Toole P.W."/>
        </authorList>
    </citation>
    <scope>NUCLEOTIDE SEQUENCE [LARGE SCALE GENOMIC DNA]</scope>
    <source>
        <strain evidence="11 12">DSM 20515</strain>
    </source>
</reference>
<dbReference type="InterPro" id="IPR017871">
    <property type="entry name" value="ABC_transporter-like_CS"/>
</dbReference>
<sequence>MNNRHGHHQHYSKEQLTVNDLSQTLKQLWHYLVKKRIQLFMVFLFTIVTTVVSIVGTRLNGIIIDQYISSDRLRMLTIICSIMVGMYLFSSIFNWLQNHFMVLISQDTSASIRHDIFSSMQRLPLTYFDHHPSGDLMSRMTNDVDNINTALMQTFIQLFTGIITVIGMLIAMLIVSPMLTVVVLVASLGTYVFSRAIARATQSSFIHQQEELGVLNSEIEETLSGKKTIQLFERTDQILSDFKATNQRYVDHAYRAQFFSGTMGPLNNMVNNLAYAAITIIGAIAIIKGYSGITVGVIFSFLIYLRDFNGPIRNMLDLINTLQLSIASAERVFEVVNATPEPDEEQLPPTASIKGEVVLKHVSFGYEPGVNILKDLSITAKPGETVAIVGPTGAGKTTTINLLTKLYPLNAGTITIDGINIDQIRRQDLRRNIAIVQQEPFLFSMTVKENILLGRPNATDADVVTAAKAANADSFIRLLPQGYDTPLTDGAQNLSQGQRQLLSIARAFIAQTPLLILDEATSSIDTKTELDIQEATTQLMQDKTSFVIAHRLSTIQNADQIIVVNHGEIVERGTHENLLAANGFYAALYNSQFSNLQS</sequence>
<feature type="domain" description="ABC transporter" evidence="9">
    <location>
        <begin position="357"/>
        <end position="591"/>
    </location>
</feature>
<name>A0A0R2BE00_SECCO</name>
<dbReference type="PANTHER" id="PTHR43394">
    <property type="entry name" value="ATP-DEPENDENT PERMEASE MDL1, MITOCHONDRIAL"/>
    <property type="match status" value="1"/>
</dbReference>
<dbReference type="PATRIC" id="fig|1423733.4.peg.458"/>
<dbReference type="InterPro" id="IPR027417">
    <property type="entry name" value="P-loop_NTPase"/>
</dbReference>
<evidence type="ECO:0000259" key="9">
    <source>
        <dbReference type="PROSITE" id="PS50893"/>
    </source>
</evidence>
<evidence type="ECO:0000256" key="7">
    <source>
        <dbReference type="ARBA" id="ARBA00023136"/>
    </source>
</evidence>
<evidence type="ECO:0000256" key="4">
    <source>
        <dbReference type="ARBA" id="ARBA00022741"/>
    </source>
</evidence>
<feature type="domain" description="ABC transmembrane type-1" evidence="10">
    <location>
        <begin position="40"/>
        <end position="324"/>
    </location>
</feature>
<feature type="transmembrane region" description="Helical" evidence="8">
    <location>
        <begin position="273"/>
        <end position="305"/>
    </location>
</feature>
<evidence type="ECO:0000256" key="6">
    <source>
        <dbReference type="ARBA" id="ARBA00022989"/>
    </source>
</evidence>
<dbReference type="AlphaFoldDB" id="A0A0R2BE00"/>
<dbReference type="CDD" id="cd03254">
    <property type="entry name" value="ABCC_Glucan_exporter_like"/>
    <property type="match status" value="1"/>
</dbReference>
<dbReference type="InterPro" id="IPR011527">
    <property type="entry name" value="ABC1_TM_dom"/>
</dbReference>
<dbReference type="InterPro" id="IPR036640">
    <property type="entry name" value="ABC1_TM_sf"/>
</dbReference>
<dbReference type="InterPro" id="IPR003593">
    <property type="entry name" value="AAA+_ATPase"/>
</dbReference>
<keyword evidence="7 8" id="KW-0472">Membrane</keyword>
<dbReference type="InterPro" id="IPR039421">
    <property type="entry name" value="Type_1_exporter"/>
</dbReference>
<evidence type="ECO:0000313" key="12">
    <source>
        <dbReference type="Proteomes" id="UP000051845"/>
    </source>
</evidence>
<dbReference type="PANTHER" id="PTHR43394:SF1">
    <property type="entry name" value="ATP-BINDING CASSETTE SUB-FAMILY B MEMBER 10, MITOCHONDRIAL"/>
    <property type="match status" value="1"/>
</dbReference>
<evidence type="ECO:0000313" key="11">
    <source>
        <dbReference type="EMBL" id="KRM77194.1"/>
    </source>
</evidence>
<gene>
    <name evidence="11" type="ORF">FC82_GL000436</name>
</gene>